<evidence type="ECO:0000259" key="6">
    <source>
        <dbReference type="Pfam" id="PF01261"/>
    </source>
</evidence>
<organism evidence="7">
    <name type="scientific">marine sediment metagenome</name>
    <dbReference type="NCBI Taxonomy" id="412755"/>
    <lineage>
        <taxon>unclassified sequences</taxon>
        <taxon>metagenomes</taxon>
        <taxon>ecological metagenomes</taxon>
    </lineage>
</organism>
<evidence type="ECO:0000256" key="2">
    <source>
        <dbReference type="ARBA" id="ARBA00022490"/>
    </source>
</evidence>
<dbReference type="InterPro" id="IPR036237">
    <property type="entry name" value="Xyl_isomerase-like_sf"/>
</dbReference>
<dbReference type="PROSITE" id="PS51415">
    <property type="entry name" value="XYLOSE_ISOMERASE"/>
    <property type="match status" value="1"/>
</dbReference>
<evidence type="ECO:0000256" key="1">
    <source>
        <dbReference type="ARBA" id="ARBA00004496"/>
    </source>
</evidence>
<evidence type="ECO:0000256" key="4">
    <source>
        <dbReference type="ARBA" id="ARBA00023235"/>
    </source>
</evidence>
<evidence type="ECO:0000256" key="3">
    <source>
        <dbReference type="ARBA" id="ARBA00022723"/>
    </source>
</evidence>
<evidence type="ECO:0000256" key="5">
    <source>
        <dbReference type="ARBA" id="ARBA00023277"/>
    </source>
</evidence>
<dbReference type="GO" id="GO:0009045">
    <property type="term" value="F:xylose isomerase activity"/>
    <property type="evidence" value="ECO:0007669"/>
    <property type="project" value="InterPro"/>
</dbReference>
<dbReference type="GO" id="GO:0005975">
    <property type="term" value="P:carbohydrate metabolic process"/>
    <property type="evidence" value="ECO:0007669"/>
    <property type="project" value="InterPro"/>
</dbReference>
<evidence type="ECO:0000313" key="7">
    <source>
        <dbReference type="EMBL" id="GAI86323.1"/>
    </source>
</evidence>
<dbReference type="Pfam" id="PF01261">
    <property type="entry name" value="AP_endonuc_2"/>
    <property type="match status" value="1"/>
</dbReference>
<protein>
    <recommendedName>
        <fullName evidence="6">Xylose isomerase-like TIM barrel domain-containing protein</fullName>
    </recommendedName>
</protein>
<keyword evidence="2" id="KW-0963">Cytoplasm</keyword>
<comment type="caution">
    <text evidence="7">The sequence shown here is derived from an EMBL/GenBank/DDBJ whole genome shotgun (WGS) entry which is preliminary data.</text>
</comment>
<dbReference type="InterPro" id="IPR013022">
    <property type="entry name" value="Xyl_isomerase-like_TIM-brl"/>
</dbReference>
<dbReference type="GO" id="GO:0046872">
    <property type="term" value="F:metal ion binding"/>
    <property type="evidence" value="ECO:0007669"/>
    <property type="project" value="UniProtKB-KW"/>
</dbReference>
<dbReference type="Gene3D" id="3.20.20.150">
    <property type="entry name" value="Divalent-metal-dependent TIM barrel enzymes"/>
    <property type="match status" value="1"/>
</dbReference>
<accession>X1S093</accession>
<dbReference type="SUPFAM" id="SSF51658">
    <property type="entry name" value="Xylose isomerase-like"/>
    <property type="match status" value="1"/>
</dbReference>
<sequence>MGRGDSPVKESLSDTELVCSLVTPGLSGEAKWMRGALTNSNTQLRKEAIERVKKAMDVSVELRANKINLWPGQDGYDYPLQTDYLRSWNMIIEAVNECALYNPKVKICLEYKLKEPRTHVFMGTVGKVLFLIDSVNLENVGGNLDVGHAFIASEVRKIRHFRESLSIFFCDCGNTGNSRKS</sequence>
<dbReference type="EMBL" id="BARW01006106">
    <property type="protein sequence ID" value="GAI86323.1"/>
    <property type="molecule type" value="Genomic_DNA"/>
</dbReference>
<keyword evidence="4" id="KW-0413">Isomerase</keyword>
<comment type="subcellular location">
    <subcellularLocation>
        <location evidence="1">Cytoplasm</location>
    </subcellularLocation>
</comment>
<gene>
    <name evidence="7" type="ORF">S12H4_12803</name>
</gene>
<keyword evidence="5" id="KW-0119">Carbohydrate metabolism</keyword>
<feature type="domain" description="Xylose isomerase-like TIM barrel" evidence="6">
    <location>
        <begin position="8"/>
        <end position="155"/>
    </location>
</feature>
<keyword evidence="3" id="KW-0479">Metal-binding</keyword>
<reference evidence="7" key="1">
    <citation type="journal article" date="2014" name="Front. Microbiol.">
        <title>High frequency of phylogenetically diverse reductive dehalogenase-homologous genes in deep subseafloor sedimentary metagenomes.</title>
        <authorList>
            <person name="Kawai M."/>
            <person name="Futagami T."/>
            <person name="Toyoda A."/>
            <person name="Takaki Y."/>
            <person name="Nishi S."/>
            <person name="Hori S."/>
            <person name="Arai W."/>
            <person name="Tsubouchi T."/>
            <person name="Morono Y."/>
            <person name="Uchiyama I."/>
            <person name="Ito T."/>
            <person name="Fujiyama A."/>
            <person name="Inagaki F."/>
            <person name="Takami H."/>
        </authorList>
    </citation>
    <scope>NUCLEOTIDE SEQUENCE</scope>
    <source>
        <strain evidence="7">Expedition CK06-06</strain>
    </source>
</reference>
<name>X1S093_9ZZZZ</name>
<proteinExistence type="predicted"/>
<dbReference type="InterPro" id="IPR001998">
    <property type="entry name" value="Xylose_isomerase"/>
</dbReference>
<dbReference type="AlphaFoldDB" id="X1S093"/>